<dbReference type="CDD" id="cd02440">
    <property type="entry name" value="AdoMet_MTases"/>
    <property type="match status" value="1"/>
</dbReference>
<evidence type="ECO:0000256" key="3">
    <source>
        <dbReference type="ARBA" id="ARBA00034487"/>
    </source>
</evidence>
<evidence type="ECO:0000313" key="12">
    <source>
        <dbReference type="Proteomes" id="UP001249851"/>
    </source>
</evidence>
<dbReference type="PANTHER" id="PTHR43675">
    <property type="entry name" value="ARSENITE METHYLTRANSFERASE"/>
    <property type="match status" value="1"/>
</dbReference>
<dbReference type="EC" id="2.1.1.137" evidence="4"/>
<feature type="compositionally biased region" description="Basic and acidic residues" evidence="9">
    <location>
        <begin position="396"/>
        <end position="405"/>
    </location>
</feature>
<evidence type="ECO:0000256" key="5">
    <source>
        <dbReference type="ARBA" id="ARBA00034545"/>
    </source>
</evidence>
<reference evidence="11" key="1">
    <citation type="journal article" date="2023" name="G3 (Bethesda)">
        <title>Whole genome assembly and annotation of the endangered Caribbean coral Acropora cervicornis.</title>
        <authorList>
            <person name="Selwyn J.D."/>
            <person name="Vollmer S.V."/>
        </authorList>
    </citation>
    <scope>NUCLEOTIDE SEQUENCE</scope>
    <source>
        <strain evidence="11">K2</strain>
    </source>
</reference>
<dbReference type="Gene3D" id="3.40.50.150">
    <property type="entry name" value="Vaccinia Virus protein VP39"/>
    <property type="match status" value="1"/>
</dbReference>
<dbReference type="SUPFAM" id="SSF53335">
    <property type="entry name" value="S-adenosyl-L-methionine-dependent methyltransferases"/>
    <property type="match status" value="1"/>
</dbReference>
<dbReference type="AlphaFoldDB" id="A0AAD9R4I7"/>
<dbReference type="Proteomes" id="UP001249851">
    <property type="component" value="Unassembled WGS sequence"/>
</dbReference>
<gene>
    <name evidence="11" type="ORF">P5673_001990</name>
</gene>
<dbReference type="EMBL" id="JARQWQ010000003">
    <property type="protein sequence ID" value="KAK2572969.1"/>
    <property type="molecule type" value="Genomic_DNA"/>
</dbReference>
<evidence type="ECO:0000256" key="4">
    <source>
        <dbReference type="ARBA" id="ARBA00034521"/>
    </source>
</evidence>
<reference evidence="11" key="2">
    <citation type="journal article" date="2023" name="Science">
        <title>Genomic signatures of disease resistance in endangered staghorn corals.</title>
        <authorList>
            <person name="Vollmer S.V."/>
            <person name="Selwyn J.D."/>
            <person name="Despard B.A."/>
            <person name="Roesel C.L."/>
        </authorList>
    </citation>
    <scope>NUCLEOTIDE SEQUENCE</scope>
    <source>
        <strain evidence="11">K2</strain>
    </source>
</reference>
<dbReference type="GO" id="GO:0032259">
    <property type="term" value="P:methylation"/>
    <property type="evidence" value="ECO:0007669"/>
    <property type="project" value="UniProtKB-KW"/>
</dbReference>
<evidence type="ECO:0000256" key="8">
    <source>
        <dbReference type="ARBA" id="ARBA00048428"/>
    </source>
</evidence>
<dbReference type="Pfam" id="PF13847">
    <property type="entry name" value="Methyltransf_31"/>
    <property type="match status" value="1"/>
</dbReference>
<comment type="catalytic activity">
    <reaction evidence="8">
        <text>arsenic triglutathione + 3 [thioredoxin]-dithiol + 3 S-adenosyl-L-methionine = trimethylarsine + 3 [thioredoxin]-disulfide + 3 glutathione + 3 S-adenosyl-L-homocysteine + 3 H(+)</text>
        <dbReference type="Rhea" id="RHEA:69432"/>
        <dbReference type="Rhea" id="RHEA-COMP:10698"/>
        <dbReference type="Rhea" id="RHEA-COMP:10700"/>
        <dbReference type="ChEBI" id="CHEBI:15378"/>
        <dbReference type="ChEBI" id="CHEBI:27130"/>
        <dbReference type="ChEBI" id="CHEBI:29950"/>
        <dbReference type="ChEBI" id="CHEBI:50058"/>
        <dbReference type="ChEBI" id="CHEBI:57856"/>
        <dbReference type="ChEBI" id="CHEBI:57925"/>
        <dbReference type="ChEBI" id="CHEBI:59789"/>
        <dbReference type="ChEBI" id="CHEBI:183640"/>
        <dbReference type="EC" id="2.1.1.137"/>
    </reaction>
</comment>
<comment type="catalytic activity">
    <reaction evidence="6">
        <text>arsenic triglutathione + [thioredoxin]-dithiol + S-adenosyl-L-methionine + 2 H2O = methylarsonous acid + [thioredoxin]-disulfide + 3 glutathione + S-adenosyl-L-homocysteine + H(+)</text>
        <dbReference type="Rhea" id="RHEA:69460"/>
        <dbReference type="Rhea" id="RHEA-COMP:10698"/>
        <dbReference type="Rhea" id="RHEA-COMP:10700"/>
        <dbReference type="ChEBI" id="CHEBI:15377"/>
        <dbReference type="ChEBI" id="CHEBI:15378"/>
        <dbReference type="ChEBI" id="CHEBI:17826"/>
        <dbReference type="ChEBI" id="CHEBI:29950"/>
        <dbReference type="ChEBI" id="CHEBI:50058"/>
        <dbReference type="ChEBI" id="CHEBI:57856"/>
        <dbReference type="ChEBI" id="CHEBI:57925"/>
        <dbReference type="ChEBI" id="CHEBI:59789"/>
        <dbReference type="ChEBI" id="CHEBI:183640"/>
        <dbReference type="EC" id="2.1.1.137"/>
    </reaction>
</comment>
<proteinExistence type="inferred from homology"/>
<evidence type="ECO:0000256" key="2">
    <source>
        <dbReference type="ARBA" id="ARBA00022691"/>
    </source>
</evidence>
<evidence type="ECO:0000259" key="10">
    <source>
        <dbReference type="Pfam" id="PF13847"/>
    </source>
</evidence>
<keyword evidence="2" id="KW-0949">S-adenosyl-L-methionine</keyword>
<comment type="caution">
    <text evidence="11">The sequence shown here is derived from an EMBL/GenBank/DDBJ whole genome shotgun (WGS) entry which is preliminary data.</text>
</comment>
<keyword evidence="11" id="KW-0489">Methyltransferase</keyword>
<keyword evidence="1" id="KW-0808">Transferase</keyword>
<comment type="similarity">
    <text evidence="3">Belongs to the methyltransferase superfamily. Arsenite methyltransferase family.</text>
</comment>
<accession>A0AAD9R4I7</accession>
<keyword evidence="12" id="KW-1185">Reference proteome</keyword>
<feature type="domain" description="Methyltransferase" evidence="10">
    <location>
        <begin position="70"/>
        <end position="236"/>
    </location>
</feature>
<evidence type="ECO:0000256" key="6">
    <source>
        <dbReference type="ARBA" id="ARBA00047941"/>
    </source>
</evidence>
<dbReference type="InterPro" id="IPR029063">
    <property type="entry name" value="SAM-dependent_MTases_sf"/>
</dbReference>
<dbReference type="InterPro" id="IPR026669">
    <property type="entry name" value="Arsenite_MeTrfase-like"/>
</dbReference>
<evidence type="ECO:0000256" key="9">
    <source>
        <dbReference type="SAM" id="MobiDB-lite"/>
    </source>
</evidence>
<dbReference type="InterPro" id="IPR025714">
    <property type="entry name" value="Methyltranfer_dom"/>
</dbReference>
<dbReference type="PANTHER" id="PTHR43675:SF8">
    <property type="entry name" value="ARSENITE METHYLTRANSFERASE"/>
    <property type="match status" value="1"/>
</dbReference>
<evidence type="ECO:0000256" key="1">
    <source>
        <dbReference type="ARBA" id="ARBA00022679"/>
    </source>
</evidence>
<sequence length="405" mass="44426">MSSHDEVIVKENVKDYYGKRLKDSGDLKTDACKFDGKSMAPAVKTALKLVHEEVSSKFYGCGLVVPEALEGMHILDLGSGSGQDCFVLSKLVGENGFVTGVDMTKEQVSAVQPKIEKAQRVEVANKYVNYHAKQFGYSKPNTDFRLGEMEHLSEVGIQDNSMDIIISNCVVNLTADKKIVLKEAHRVLKVGGEVYFSDVYTNTVLSEEARKDEVLWGECVSGALYWKELVELCKEVGFSGPYLVTARTMEVDPKLREPLGDAQFVSATYRLFKTPQDDQKEVGSVVTYKGTIKESPEELKFDVRNTLTKSPKTVSADVATVLSVSRFAKHFNFESLDTGKDNPADDVYSAADPFAYCVANNIKKTSGGCCPKPAKPDNGVCPEPAEQETGSCTKRPKIESKGACC</sequence>
<dbReference type="Gene3D" id="3.40.5.100">
    <property type="match status" value="1"/>
</dbReference>
<organism evidence="11 12">
    <name type="scientific">Acropora cervicornis</name>
    <name type="common">Staghorn coral</name>
    <dbReference type="NCBI Taxonomy" id="6130"/>
    <lineage>
        <taxon>Eukaryota</taxon>
        <taxon>Metazoa</taxon>
        <taxon>Cnidaria</taxon>
        <taxon>Anthozoa</taxon>
        <taxon>Hexacorallia</taxon>
        <taxon>Scleractinia</taxon>
        <taxon>Astrocoeniina</taxon>
        <taxon>Acroporidae</taxon>
        <taxon>Acropora</taxon>
    </lineage>
</organism>
<evidence type="ECO:0000313" key="11">
    <source>
        <dbReference type="EMBL" id="KAK2572969.1"/>
    </source>
</evidence>
<comment type="catalytic activity">
    <reaction evidence="7">
        <text>arsenic triglutathione + 2 [thioredoxin]-dithiol + 2 S-adenosyl-L-methionine + H2O = dimethylarsinous acid + 2 [thioredoxin]-disulfide + 3 glutathione + 2 S-adenosyl-L-homocysteine + 2 H(+)</text>
        <dbReference type="Rhea" id="RHEA:69464"/>
        <dbReference type="Rhea" id="RHEA-COMP:10698"/>
        <dbReference type="Rhea" id="RHEA-COMP:10700"/>
        <dbReference type="ChEBI" id="CHEBI:15377"/>
        <dbReference type="ChEBI" id="CHEBI:15378"/>
        <dbReference type="ChEBI" id="CHEBI:23808"/>
        <dbReference type="ChEBI" id="CHEBI:29950"/>
        <dbReference type="ChEBI" id="CHEBI:50058"/>
        <dbReference type="ChEBI" id="CHEBI:57856"/>
        <dbReference type="ChEBI" id="CHEBI:57925"/>
        <dbReference type="ChEBI" id="CHEBI:59789"/>
        <dbReference type="ChEBI" id="CHEBI:183640"/>
        <dbReference type="EC" id="2.1.1.137"/>
    </reaction>
</comment>
<name>A0AAD9R4I7_ACRCE</name>
<feature type="region of interest" description="Disordered" evidence="9">
    <location>
        <begin position="382"/>
        <end position="405"/>
    </location>
</feature>
<evidence type="ECO:0000256" key="7">
    <source>
        <dbReference type="ARBA" id="ARBA00047943"/>
    </source>
</evidence>
<dbReference type="GO" id="GO:0030791">
    <property type="term" value="F:arsenite methyltransferase activity"/>
    <property type="evidence" value="ECO:0007669"/>
    <property type="project" value="UniProtKB-EC"/>
</dbReference>
<protein>
    <recommendedName>
        <fullName evidence="5">Arsenite methyltransferase</fullName>
        <ecNumber evidence="4">2.1.1.137</ecNumber>
    </recommendedName>
</protein>